<dbReference type="Gene3D" id="1.20.1250.20">
    <property type="entry name" value="MFS general substrate transporter like domains"/>
    <property type="match status" value="1"/>
</dbReference>
<evidence type="ECO:0000313" key="7">
    <source>
        <dbReference type="Proteomes" id="UP000313645"/>
    </source>
</evidence>
<feature type="transmembrane region" description="Helical" evidence="4">
    <location>
        <begin position="346"/>
        <end position="363"/>
    </location>
</feature>
<dbReference type="PROSITE" id="PS50850">
    <property type="entry name" value="MFS"/>
    <property type="match status" value="1"/>
</dbReference>
<evidence type="ECO:0000256" key="3">
    <source>
        <dbReference type="ARBA" id="ARBA00023136"/>
    </source>
</evidence>
<sequence length="403" mass="42716">MSENPAVPNLRPNDLLTFVMAVACGLAVANIYYAQPLLDTLARDFDISRGTAGIIITMTQLGYAAGLMLLVPLGDLLERRRLITVITGVTVLSLIGMALAPTGSLFILAALVTGITAVVAQILVPFAAHMASDAERGRVVGRVMTGLLLGILLARVVSGSIADLLGWRTVYWIAAGIMLFQALALRQLLPEEPPQSRMPYGRLLLSVLALMREEALLRRRILYGALGFASFSAFWTTIPFLLAQAPYHYPDSVIGLFGLLGVAGALCANLAGSLHDKGYSRIGTGLFQALIGLSFGLMAILPHHLTAIIVGIIVLDLGVQGNQILNQSAIYQIRPEARSRITTAYMTCYFLGGAAGSAGAAYLFQFAGWTGACTLGIALGGTGVLFWLTEPRGQVAGALQKSD</sequence>
<evidence type="ECO:0000313" key="6">
    <source>
        <dbReference type="EMBL" id="TBW55143.1"/>
    </source>
</evidence>
<evidence type="ECO:0000256" key="1">
    <source>
        <dbReference type="ARBA" id="ARBA00022692"/>
    </source>
</evidence>
<feature type="transmembrane region" description="Helical" evidence="4">
    <location>
        <begin position="221"/>
        <end position="242"/>
    </location>
</feature>
<dbReference type="SUPFAM" id="SSF103473">
    <property type="entry name" value="MFS general substrate transporter"/>
    <property type="match status" value="1"/>
</dbReference>
<dbReference type="InterPro" id="IPR011701">
    <property type="entry name" value="MFS"/>
</dbReference>
<keyword evidence="1 4" id="KW-0812">Transmembrane</keyword>
<organism evidence="6 7">
    <name type="scientific">Marinobacter halodurans</name>
    <dbReference type="NCBI Taxonomy" id="2528979"/>
    <lineage>
        <taxon>Bacteria</taxon>
        <taxon>Pseudomonadati</taxon>
        <taxon>Pseudomonadota</taxon>
        <taxon>Gammaproteobacteria</taxon>
        <taxon>Pseudomonadales</taxon>
        <taxon>Marinobacteraceae</taxon>
        <taxon>Marinobacter</taxon>
    </lineage>
</organism>
<feature type="transmembrane region" description="Helical" evidence="4">
    <location>
        <begin position="284"/>
        <end position="301"/>
    </location>
</feature>
<dbReference type="InterPro" id="IPR036259">
    <property type="entry name" value="MFS_trans_sf"/>
</dbReference>
<feature type="transmembrane region" description="Helical" evidence="4">
    <location>
        <begin position="369"/>
        <end position="388"/>
    </location>
</feature>
<evidence type="ECO:0000256" key="2">
    <source>
        <dbReference type="ARBA" id="ARBA00022989"/>
    </source>
</evidence>
<keyword evidence="2 4" id="KW-1133">Transmembrane helix</keyword>
<feature type="transmembrane region" description="Helical" evidence="4">
    <location>
        <begin position="254"/>
        <end position="272"/>
    </location>
</feature>
<dbReference type="Proteomes" id="UP000313645">
    <property type="component" value="Unassembled WGS sequence"/>
</dbReference>
<gene>
    <name evidence="6" type="ORF">EZI54_11840</name>
</gene>
<name>A0ABY1ZMA1_9GAMM</name>
<dbReference type="Pfam" id="PF07690">
    <property type="entry name" value="MFS_1"/>
    <property type="match status" value="1"/>
</dbReference>
<proteinExistence type="predicted"/>
<protein>
    <submittedName>
        <fullName evidence="6">MFS transporter</fullName>
    </submittedName>
</protein>
<feature type="transmembrane region" description="Helical" evidence="4">
    <location>
        <begin position="169"/>
        <end position="189"/>
    </location>
</feature>
<feature type="transmembrane region" description="Helical" evidence="4">
    <location>
        <begin position="15"/>
        <end position="35"/>
    </location>
</feature>
<reference evidence="6 7" key="1">
    <citation type="submission" date="2019-02" db="EMBL/GenBank/DDBJ databases">
        <title>Marinobacter halodurans sp. nov., a marine bacterium isolated from sea tidal flat.</title>
        <authorList>
            <person name="Yoo Y."/>
            <person name="Lee D.W."/>
            <person name="Kim B.S."/>
            <person name="Kim J.-J."/>
        </authorList>
    </citation>
    <scope>NUCLEOTIDE SEQUENCE [LARGE SCALE GENOMIC DNA]</scope>
    <source>
        <strain evidence="6 7">YJ-S3-2</strain>
    </source>
</reference>
<feature type="transmembrane region" description="Helical" evidence="4">
    <location>
        <begin position="82"/>
        <end position="100"/>
    </location>
</feature>
<dbReference type="CDD" id="cd17324">
    <property type="entry name" value="MFS_NepI_like"/>
    <property type="match status" value="1"/>
</dbReference>
<evidence type="ECO:0000259" key="5">
    <source>
        <dbReference type="PROSITE" id="PS50850"/>
    </source>
</evidence>
<feature type="transmembrane region" description="Helical" evidence="4">
    <location>
        <begin position="139"/>
        <end position="157"/>
    </location>
</feature>
<feature type="transmembrane region" description="Helical" evidence="4">
    <location>
        <begin position="106"/>
        <end position="127"/>
    </location>
</feature>
<evidence type="ECO:0000256" key="4">
    <source>
        <dbReference type="SAM" id="Phobius"/>
    </source>
</evidence>
<dbReference type="EMBL" id="SJDL01000017">
    <property type="protein sequence ID" value="TBW55143.1"/>
    <property type="molecule type" value="Genomic_DNA"/>
</dbReference>
<dbReference type="RefSeq" id="WP_131482099.1">
    <property type="nucleotide sequence ID" value="NZ_SJDL01000017.1"/>
</dbReference>
<dbReference type="PANTHER" id="PTHR42910">
    <property type="entry name" value="TRANSPORTER SCO4007-RELATED"/>
    <property type="match status" value="1"/>
</dbReference>
<feature type="domain" description="Major facilitator superfamily (MFS) profile" evidence="5">
    <location>
        <begin position="16"/>
        <end position="392"/>
    </location>
</feature>
<keyword evidence="3 4" id="KW-0472">Membrane</keyword>
<keyword evidence="7" id="KW-1185">Reference proteome</keyword>
<dbReference type="InterPro" id="IPR020846">
    <property type="entry name" value="MFS_dom"/>
</dbReference>
<comment type="caution">
    <text evidence="6">The sequence shown here is derived from an EMBL/GenBank/DDBJ whole genome shotgun (WGS) entry which is preliminary data.</text>
</comment>
<accession>A0ABY1ZMA1</accession>
<feature type="transmembrane region" description="Helical" evidence="4">
    <location>
        <begin position="47"/>
        <end position="70"/>
    </location>
</feature>
<dbReference type="PANTHER" id="PTHR42910:SF1">
    <property type="entry name" value="MAJOR FACILITATOR SUPERFAMILY (MFS) PROFILE DOMAIN-CONTAINING PROTEIN"/>
    <property type="match status" value="1"/>
</dbReference>
<feature type="transmembrane region" description="Helical" evidence="4">
    <location>
        <begin position="307"/>
        <end position="325"/>
    </location>
</feature>